<comment type="caution">
    <text evidence="2">The sequence shown here is derived from an EMBL/GenBank/DDBJ whole genome shotgun (WGS) entry which is preliminary data.</text>
</comment>
<dbReference type="RefSeq" id="WP_132221088.1">
    <property type="nucleotide sequence ID" value="NZ_SMGO01000001.1"/>
</dbReference>
<feature type="chain" id="PRO_5020429787" evidence="1">
    <location>
        <begin position="21"/>
        <end position="348"/>
    </location>
</feature>
<dbReference type="EMBL" id="SMGO01000001">
    <property type="protein sequence ID" value="TCK85130.1"/>
    <property type="molecule type" value="Genomic_DNA"/>
</dbReference>
<evidence type="ECO:0000313" key="2">
    <source>
        <dbReference type="EMBL" id="TCK85130.1"/>
    </source>
</evidence>
<dbReference type="Proteomes" id="UP000294616">
    <property type="component" value="Unassembled WGS sequence"/>
</dbReference>
<protein>
    <submittedName>
        <fullName evidence="2">Uncharacterized protein</fullName>
    </submittedName>
</protein>
<keyword evidence="1" id="KW-0732">Signal</keyword>
<feature type="signal peptide" evidence="1">
    <location>
        <begin position="1"/>
        <end position="20"/>
    </location>
</feature>
<organism evidence="2 3">
    <name type="scientific">Albibacterium bauzanense</name>
    <dbReference type="NCBI Taxonomy" id="653929"/>
    <lineage>
        <taxon>Bacteria</taxon>
        <taxon>Pseudomonadati</taxon>
        <taxon>Bacteroidota</taxon>
        <taxon>Sphingobacteriia</taxon>
        <taxon>Sphingobacteriales</taxon>
        <taxon>Sphingobacteriaceae</taxon>
        <taxon>Albibacterium</taxon>
    </lineage>
</organism>
<gene>
    <name evidence="2" type="ORF">C8N28_0428</name>
</gene>
<evidence type="ECO:0000313" key="3">
    <source>
        <dbReference type="Proteomes" id="UP000294616"/>
    </source>
</evidence>
<keyword evidence="3" id="KW-1185">Reference proteome</keyword>
<evidence type="ECO:0000256" key="1">
    <source>
        <dbReference type="SAM" id="SignalP"/>
    </source>
</evidence>
<dbReference type="AlphaFoldDB" id="A0A4R1M299"/>
<proteinExistence type="predicted"/>
<reference evidence="2 3" key="1">
    <citation type="submission" date="2019-03" db="EMBL/GenBank/DDBJ databases">
        <title>Genomic Encyclopedia of Archaeal and Bacterial Type Strains, Phase II (KMG-II): from individual species to whole genera.</title>
        <authorList>
            <person name="Goeker M."/>
        </authorList>
    </citation>
    <scope>NUCLEOTIDE SEQUENCE [LARGE SCALE GENOMIC DNA]</scope>
    <source>
        <strain evidence="2 3">DSM 22554</strain>
    </source>
</reference>
<name>A0A4R1M299_9SPHI</name>
<dbReference type="OrthoDB" id="738752at2"/>
<sequence length="348" mass="37323">MKANIFTLCLLIWFSGNLSAQPKKDITISSSQGGGSYIQFNNQNDLDNGGTSIGNIQIQFAIPGGNNEKNWKLTVQVTSPITVNNTTLDPQYVLVKHNPSLSSEPTFANAINAPQVYIPMNYNEVTLIASSATPLKAPPYYSVNIRYDLKIQGGPQLVELQNGSYPCQLTFRLYNSGGVLMSSSSTTYGFGKYFNGSGGGGGGGGTPLTSLTLVNGAQNTSLDFNGPADYITGASLTISNGLRTQSTEPYQIKVKSSTANFSSSQTSIIPVSAIKLQSTNGAPAPSNVTHNTISLDNIGKTLMIKDGWTDPNPVYYNLKYFTMPNDTNFSNARSGNYTTTLTYTMEPK</sequence>
<accession>A0A4R1M299</accession>